<gene>
    <name evidence="2" type="ORF">HannXRQ_Chr02g0059131</name>
</gene>
<keyword evidence="3" id="KW-1185">Reference proteome</keyword>
<reference evidence="3" key="1">
    <citation type="journal article" date="2017" name="Nature">
        <title>The sunflower genome provides insights into oil metabolism, flowering and Asterid evolution.</title>
        <authorList>
            <person name="Badouin H."/>
            <person name="Gouzy J."/>
            <person name="Grassa C.J."/>
            <person name="Murat F."/>
            <person name="Staton S.E."/>
            <person name="Cottret L."/>
            <person name="Lelandais-Briere C."/>
            <person name="Owens G.L."/>
            <person name="Carrere S."/>
            <person name="Mayjonade B."/>
            <person name="Legrand L."/>
            <person name="Gill N."/>
            <person name="Kane N.C."/>
            <person name="Bowers J.E."/>
            <person name="Hubner S."/>
            <person name="Bellec A."/>
            <person name="Berard A."/>
            <person name="Berges H."/>
            <person name="Blanchet N."/>
            <person name="Boniface M.C."/>
            <person name="Brunel D."/>
            <person name="Catrice O."/>
            <person name="Chaidir N."/>
            <person name="Claudel C."/>
            <person name="Donnadieu C."/>
            <person name="Faraut T."/>
            <person name="Fievet G."/>
            <person name="Helmstetter N."/>
            <person name="King M."/>
            <person name="Knapp S.J."/>
            <person name="Lai Z."/>
            <person name="Le Paslier M.C."/>
            <person name="Lippi Y."/>
            <person name="Lorenzon L."/>
            <person name="Mandel J.R."/>
            <person name="Marage G."/>
            <person name="Marchand G."/>
            <person name="Marquand E."/>
            <person name="Bret-Mestries E."/>
            <person name="Morien E."/>
            <person name="Nambeesan S."/>
            <person name="Nguyen T."/>
            <person name="Pegot-Espagnet P."/>
            <person name="Pouilly N."/>
            <person name="Raftis F."/>
            <person name="Sallet E."/>
            <person name="Schiex T."/>
            <person name="Thomas J."/>
            <person name="Vandecasteele C."/>
            <person name="Vares D."/>
            <person name="Vear F."/>
            <person name="Vautrin S."/>
            <person name="Crespi M."/>
            <person name="Mangin B."/>
            <person name="Burke J.M."/>
            <person name="Salse J."/>
            <person name="Munos S."/>
            <person name="Vincourt P."/>
            <person name="Rieseberg L.H."/>
            <person name="Langlade N.B."/>
        </authorList>
    </citation>
    <scope>NUCLEOTIDE SEQUENCE [LARGE SCALE GENOMIC DNA]</scope>
    <source>
        <strain evidence="3">cv. SF193</strain>
    </source>
</reference>
<dbReference type="InParanoid" id="A0A251VLT5"/>
<evidence type="ECO:0000313" key="2">
    <source>
        <dbReference type="EMBL" id="OTG35661.1"/>
    </source>
</evidence>
<name>A0A251VLT5_HELAN</name>
<sequence>MKKWGSDHLVTAAHGRGRERGRDREKGGKNGSERDRCGRVDCRQSGFRRRYKRQFFLVVVRASHQMKYLLFIHYGQHL</sequence>
<feature type="compositionally biased region" description="Basic and acidic residues" evidence="1">
    <location>
        <begin position="16"/>
        <end position="39"/>
    </location>
</feature>
<evidence type="ECO:0000313" key="3">
    <source>
        <dbReference type="Proteomes" id="UP000215914"/>
    </source>
</evidence>
<dbReference type="Proteomes" id="UP000215914">
    <property type="component" value="Chromosome 2"/>
</dbReference>
<dbReference type="EMBL" id="CM007891">
    <property type="protein sequence ID" value="OTG35661.1"/>
    <property type="molecule type" value="Genomic_DNA"/>
</dbReference>
<accession>A0A251VLT5</accession>
<proteinExistence type="predicted"/>
<protein>
    <submittedName>
        <fullName evidence="2">Uncharacterized protein</fullName>
    </submittedName>
</protein>
<evidence type="ECO:0000256" key="1">
    <source>
        <dbReference type="SAM" id="MobiDB-lite"/>
    </source>
</evidence>
<dbReference type="AlphaFoldDB" id="A0A251VLT5"/>
<organism evidence="2 3">
    <name type="scientific">Helianthus annuus</name>
    <name type="common">Common sunflower</name>
    <dbReference type="NCBI Taxonomy" id="4232"/>
    <lineage>
        <taxon>Eukaryota</taxon>
        <taxon>Viridiplantae</taxon>
        <taxon>Streptophyta</taxon>
        <taxon>Embryophyta</taxon>
        <taxon>Tracheophyta</taxon>
        <taxon>Spermatophyta</taxon>
        <taxon>Magnoliopsida</taxon>
        <taxon>eudicotyledons</taxon>
        <taxon>Gunneridae</taxon>
        <taxon>Pentapetalae</taxon>
        <taxon>asterids</taxon>
        <taxon>campanulids</taxon>
        <taxon>Asterales</taxon>
        <taxon>Asteraceae</taxon>
        <taxon>Asteroideae</taxon>
        <taxon>Heliantheae alliance</taxon>
        <taxon>Heliantheae</taxon>
        <taxon>Helianthus</taxon>
    </lineage>
</organism>
<feature type="region of interest" description="Disordered" evidence="1">
    <location>
        <begin position="1"/>
        <end position="39"/>
    </location>
</feature>